<evidence type="ECO:0000313" key="5">
    <source>
        <dbReference type="Proteomes" id="UP000499080"/>
    </source>
</evidence>
<organism evidence="4 5">
    <name type="scientific">Araneus ventricosus</name>
    <name type="common">Orbweaver spider</name>
    <name type="synonym">Epeira ventricosa</name>
    <dbReference type="NCBI Taxonomy" id="182803"/>
    <lineage>
        <taxon>Eukaryota</taxon>
        <taxon>Metazoa</taxon>
        <taxon>Ecdysozoa</taxon>
        <taxon>Arthropoda</taxon>
        <taxon>Chelicerata</taxon>
        <taxon>Arachnida</taxon>
        <taxon>Araneae</taxon>
        <taxon>Araneomorphae</taxon>
        <taxon>Entelegynae</taxon>
        <taxon>Araneoidea</taxon>
        <taxon>Araneidae</taxon>
        <taxon>Araneus</taxon>
    </lineage>
</organism>
<keyword evidence="1" id="KW-0479">Metal-binding</keyword>
<protein>
    <recommendedName>
        <fullName evidence="3">CCHC-type domain-containing protein</fullName>
    </recommendedName>
</protein>
<dbReference type="InterPro" id="IPR001878">
    <property type="entry name" value="Znf_CCHC"/>
</dbReference>
<feature type="domain" description="CCHC-type" evidence="3">
    <location>
        <begin position="84"/>
        <end position="97"/>
    </location>
</feature>
<dbReference type="OrthoDB" id="6431749at2759"/>
<keyword evidence="5" id="KW-1185">Reference proteome</keyword>
<keyword evidence="1" id="KW-0862">Zinc</keyword>
<gene>
    <name evidence="4" type="ORF">AVEN_264128_1</name>
</gene>
<sequence>MIIGDITEKKWQIALTIQNSTIVEELVDRAAALDTIRNMQHEDKSHYSYGSRSSPKLQPRPTYSHSEELCKYNLATDDVRDINCWRCGDKGHASFMCNLQPPRPGSPIAPLRNT</sequence>
<keyword evidence="1" id="KW-0863">Zinc-finger</keyword>
<accession>A0A4Y2RY72</accession>
<comment type="caution">
    <text evidence="4">The sequence shown here is derived from an EMBL/GenBank/DDBJ whole genome shotgun (WGS) entry which is preliminary data.</text>
</comment>
<feature type="compositionally biased region" description="Polar residues" evidence="2">
    <location>
        <begin position="48"/>
        <end position="62"/>
    </location>
</feature>
<dbReference type="GO" id="GO:0003676">
    <property type="term" value="F:nucleic acid binding"/>
    <property type="evidence" value="ECO:0007669"/>
    <property type="project" value="InterPro"/>
</dbReference>
<feature type="region of interest" description="Disordered" evidence="2">
    <location>
        <begin position="43"/>
        <end position="62"/>
    </location>
</feature>
<dbReference type="AlphaFoldDB" id="A0A4Y2RY72"/>
<evidence type="ECO:0000256" key="2">
    <source>
        <dbReference type="SAM" id="MobiDB-lite"/>
    </source>
</evidence>
<evidence type="ECO:0000256" key="1">
    <source>
        <dbReference type="PROSITE-ProRule" id="PRU00047"/>
    </source>
</evidence>
<proteinExistence type="predicted"/>
<evidence type="ECO:0000259" key="3">
    <source>
        <dbReference type="PROSITE" id="PS50158"/>
    </source>
</evidence>
<reference evidence="4 5" key="1">
    <citation type="journal article" date="2019" name="Sci. Rep.">
        <title>Orb-weaving spider Araneus ventricosus genome elucidates the spidroin gene catalogue.</title>
        <authorList>
            <person name="Kono N."/>
            <person name="Nakamura H."/>
            <person name="Ohtoshi R."/>
            <person name="Moran D.A.P."/>
            <person name="Shinohara A."/>
            <person name="Yoshida Y."/>
            <person name="Fujiwara M."/>
            <person name="Mori M."/>
            <person name="Tomita M."/>
            <person name="Arakawa K."/>
        </authorList>
    </citation>
    <scope>NUCLEOTIDE SEQUENCE [LARGE SCALE GENOMIC DNA]</scope>
</reference>
<dbReference type="GO" id="GO:0008270">
    <property type="term" value="F:zinc ion binding"/>
    <property type="evidence" value="ECO:0007669"/>
    <property type="project" value="UniProtKB-KW"/>
</dbReference>
<dbReference type="Proteomes" id="UP000499080">
    <property type="component" value="Unassembled WGS sequence"/>
</dbReference>
<dbReference type="PROSITE" id="PS50158">
    <property type="entry name" value="ZF_CCHC"/>
    <property type="match status" value="1"/>
</dbReference>
<name>A0A4Y2RY72_ARAVE</name>
<evidence type="ECO:0000313" key="4">
    <source>
        <dbReference type="EMBL" id="GBN80189.1"/>
    </source>
</evidence>
<dbReference type="EMBL" id="BGPR01018807">
    <property type="protein sequence ID" value="GBN80189.1"/>
    <property type="molecule type" value="Genomic_DNA"/>
</dbReference>